<evidence type="ECO:0000313" key="4">
    <source>
        <dbReference type="EMBL" id="OKO94526.1"/>
    </source>
</evidence>
<feature type="compositionally biased region" description="Polar residues" evidence="2">
    <location>
        <begin position="884"/>
        <end position="900"/>
    </location>
</feature>
<feature type="compositionally biased region" description="Polar residues" evidence="2">
    <location>
        <begin position="660"/>
        <end position="677"/>
    </location>
</feature>
<feature type="compositionally biased region" description="Polar residues" evidence="2">
    <location>
        <begin position="1129"/>
        <end position="1147"/>
    </location>
</feature>
<feature type="compositionally biased region" description="Basic and acidic residues" evidence="2">
    <location>
        <begin position="73"/>
        <end position="93"/>
    </location>
</feature>
<feature type="region of interest" description="Disordered" evidence="2">
    <location>
        <begin position="660"/>
        <end position="730"/>
    </location>
</feature>
<dbReference type="PROSITE" id="PS00741">
    <property type="entry name" value="DH_1"/>
    <property type="match status" value="1"/>
</dbReference>
<feature type="compositionally biased region" description="Polar residues" evidence="2">
    <location>
        <begin position="795"/>
        <end position="828"/>
    </location>
</feature>
<feature type="region of interest" description="Disordered" evidence="2">
    <location>
        <begin position="779"/>
        <end position="909"/>
    </location>
</feature>
<dbReference type="GO" id="GO:0031991">
    <property type="term" value="P:regulation of actomyosin contractile ring contraction"/>
    <property type="evidence" value="ECO:0007669"/>
    <property type="project" value="TreeGrafter"/>
</dbReference>
<dbReference type="SMART" id="SM00325">
    <property type="entry name" value="RhoGEF"/>
    <property type="match status" value="1"/>
</dbReference>
<reference evidence="4 5" key="1">
    <citation type="submission" date="2016-10" db="EMBL/GenBank/DDBJ databases">
        <title>Genome sequence of the ascomycete fungus Penicillium subrubescens.</title>
        <authorList>
            <person name="De Vries R.P."/>
            <person name="Peng M."/>
            <person name="Dilokpimol A."/>
            <person name="Hilden K."/>
            <person name="Makela M.R."/>
            <person name="Grigoriev I."/>
            <person name="Riley R."/>
            <person name="Granchi Z."/>
        </authorList>
    </citation>
    <scope>NUCLEOTIDE SEQUENCE [LARGE SCALE GENOMIC DNA]</scope>
    <source>
        <strain evidence="4 5">CBS 132785</strain>
    </source>
</reference>
<dbReference type="InterPro" id="IPR027267">
    <property type="entry name" value="AH/BAR_dom_sf"/>
</dbReference>
<feature type="compositionally biased region" description="Basic and acidic residues" evidence="2">
    <location>
        <begin position="1149"/>
        <end position="1162"/>
    </location>
</feature>
<feature type="compositionally biased region" description="Polar residues" evidence="2">
    <location>
        <begin position="175"/>
        <end position="203"/>
    </location>
</feature>
<dbReference type="InterPro" id="IPR051492">
    <property type="entry name" value="Dynamin-Rho_GEF"/>
</dbReference>
<comment type="caution">
    <text evidence="4">The sequence shown here is derived from an EMBL/GenBank/DDBJ whole genome shotgun (WGS) entry which is preliminary data.</text>
</comment>
<dbReference type="InterPro" id="IPR035899">
    <property type="entry name" value="DBL_dom_sf"/>
</dbReference>
<dbReference type="STRING" id="1316194.A0A1Q5T2T9"/>
<feature type="coiled-coil region" evidence="1">
    <location>
        <begin position="1288"/>
        <end position="1315"/>
    </location>
</feature>
<accession>A0A1Q5T2T9</accession>
<feature type="region of interest" description="Disordered" evidence="2">
    <location>
        <begin position="922"/>
        <end position="941"/>
    </location>
</feature>
<feature type="region of interest" description="Disordered" evidence="2">
    <location>
        <begin position="1032"/>
        <end position="1097"/>
    </location>
</feature>
<sequence>MSGSGVEQASGVRNHDPPPFGRQSSAPTFSQSARHSASSFEASPIAPSLSNSTYTSLRSGFDPTNPLVAGGHSHPDLRGRDSPDPDDFYRREGVPAATDGKTGVDNVTSARMATGYSDLTDRVSPLPTDNLDYSRARRPTYRSTSDSPALRGPSASVSSTSSRARQTSFKDLINKFNQTSDEVLPLPTNSRTTSRAASPSGSFDTDHPSRALPRRRHLRGESPPPVSVTSTPRLQVDPTPSSPEFERPRQDPLSTEPVIPPPLFQRIPKSHPRRPLFGELLSVNTQLNNLGFGIPAHIKRRGSEGSLPSPNPAFLDQSQPSSARSPLTPTAWYLGQTSSLEAVQIGSNGANSYHRRARSDLAGNPPREPLADPWDPDMAVSVPLRQTKPGDGSPGSPNSRSRIPVSSQRLPAASGPESQSPTSNSTFSSRSSAIPLAPKGSSRLPKPSGKDSPPRMAETGPASFAMTGRGRRDMTIGRSRTQVPERSQLLQAYIAAPPPKKSPPLRSSRPRQPISHGGPISPRSRIGDRISTLQQQSTGDLEPPHSPRTRRRLPELGNVDFETRRQRIQQAFNRTVQENERKEEAAAELRRRAREQEKAAHADADTPTDDQATTPSAATVNNNALPSAEMTTVVLQSVSAPADGDKHQRTVPQLHLNTAVNVTDNNVPHTTMDSPTLGNPEGIHREPRDTAPDQNHADDIEPKSAMTTGSSDTHVTQFDPEPQSGLLERKPSLSHRTLLNHIMQIRESSSSSDSCDEPDCSLSENDDKASIKIMLHESPYLRSGSSTDTEEPQSAPLQQVQTTDHPQNRWSLSSWDSSVHHNQTSTCDEQCEESGDDAALQDDQATEPATQSCSAASTSPPSFDEQDTTSPIQTDIGVMGPDTVESSQQSQSGHAFSTPPSLAKQGRWDSRRVTQLYLEELTRGRANNNNSSTGNHMNSLPSPAVRTALVAPPRAHNHNNSNSLTDDPVFVPRFQEIPVADIMPGFQELPRPDHQRSDHLSPSATLAGPSDWEHASPSIMDWMQIAAEEEAITPGSENGHATLAGVPTPRRQTAAVELEASRSHDSGLGLSINIQPPARGPAELPADTFHSGNDLHIKDKALPDVPQLRPTHSAESSEDSLFHRVDNAQSPNAADSSATSLAPSAEQSMRAEPRKSPSPEQRRLKKRRNVIKELVDTEYTFGKDMKVVDDIYKGTSSSCLDLSVEDVKILFANSDQVAQFSFNFQDTLKRAARSVYIMPKSQRWSSKRSARHNRSADTADEQNVADSGTSDLEKDRATAIGEAFILHMAQMEKVYTEYLKNHEAANKKLQVLQRNQKVSIWLNECREWASDLTTAWDLDSLLVKPVQRILKYPLLLSELLDSTPNDHPDRIHLQNALQEVTDISVRINEMKKRADLVGQVVGRKRNQSDVRAGLSKAFGRRTEKLRQQVGLSEMFQDKEYDYLFQKFGEHFAELHVIKNDVVIYKENTHQAMRQLGAYVEAIEGVIDVDQSSYAELETKWRRFNLAFQEIVNVALPEHLDMITKRVQDPFDSIIRLYQGPERVMRKRNKRLPDYARFKAAKDRGDKPDRKTTEQGEQFIALNETLKDELPKLFALTGKLTEAVMTNLLQLQTMWWSLFQTRMEAHVDAFPDDFSKIINDWSSDYSFAEAQVLSLGVCNGSLLADAINLVNFNTPSNLNSPRRPSTVNSSSHRPGSMAEDSPKVSTDFGVGQLFQSPNMSQSGTSRHRADSSFSGRAPYQDTPDLGRSQLLQQVTNTSGSSSDMRSSTEPFPSLPSLSLDTPFLADVISASNSENNPPTSPTDRYSGFFSSAMPMSDTPNEVEVHRGPKILPEGAKVLFVAASLYKFDIDRPRSEAGFPYLTYESGAVFDVYGEKGELWLACNQDENTEDLNVSPEELAAMDPGARAITLAEIQRRKTEKEKTLGWIWNKHFVKLA</sequence>
<feature type="region of interest" description="Disordered" evidence="2">
    <location>
        <begin position="298"/>
        <end position="330"/>
    </location>
</feature>
<dbReference type="Proteomes" id="UP000186955">
    <property type="component" value="Unassembled WGS sequence"/>
</dbReference>
<dbReference type="GO" id="GO:0032955">
    <property type="term" value="P:regulation of division septum assembly"/>
    <property type="evidence" value="ECO:0007669"/>
    <property type="project" value="TreeGrafter"/>
</dbReference>
<dbReference type="EMBL" id="MNBE01000719">
    <property type="protein sequence ID" value="OKO94526.1"/>
    <property type="molecule type" value="Genomic_DNA"/>
</dbReference>
<feature type="compositionally biased region" description="Polar residues" evidence="2">
    <location>
        <begin position="705"/>
        <end position="716"/>
    </location>
</feature>
<organism evidence="4 5">
    <name type="scientific">Penicillium subrubescens</name>
    <dbReference type="NCBI Taxonomy" id="1316194"/>
    <lineage>
        <taxon>Eukaryota</taxon>
        <taxon>Fungi</taxon>
        <taxon>Dikarya</taxon>
        <taxon>Ascomycota</taxon>
        <taxon>Pezizomycotina</taxon>
        <taxon>Eurotiomycetes</taxon>
        <taxon>Eurotiomycetidae</taxon>
        <taxon>Eurotiales</taxon>
        <taxon>Aspergillaceae</taxon>
        <taxon>Penicillium</taxon>
    </lineage>
</organism>
<dbReference type="InterPro" id="IPR000219">
    <property type="entry name" value="DH_dom"/>
</dbReference>
<feature type="compositionally biased region" description="Basic and acidic residues" evidence="2">
    <location>
        <begin position="990"/>
        <end position="999"/>
    </location>
</feature>
<dbReference type="OrthoDB" id="10256089at2759"/>
<dbReference type="GO" id="GO:0035556">
    <property type="term" value="P:intracellular signal transduction"/>
    <property type="evidence" value="ECO:0007669"/>
    <property type="project" value="InterPro"/>
</dbReference>
<dbReference type="Gene3D" id="1.20.1270.60">
    <property type="entry name" value="Arfaptin homology (AH) domain/BAR domain"/>
    <property type="match status" value="1"/>
</dbReference>
<feature type="compositionally biased region" description="Basic and acidic residues" evidence="2">
    <location>
        <begin position="682"/>
        <end position="702"/>
    </location>
</feature>
<feature type="compositionally biased region" description="Basic and acidic residues" evidence="2">
    <location>
        <begin position="577"/>
        <end position="604"/>
    </location>
</feature>
<keyword evidence="5" id="KW-1185">Reference proteome</keyword>
<feature type="compositionally biased region" description="Polar residues" evidence="2">
    <location>
        <begin position="847"/>
        <end position="861"/>
    </location>
</feature>
<feature type="compositionally biased region" description="Polar residues" evidence="2">
    <location>
        <begin position="22"/>
        <end position="41"/>
    </location>
</feature>
<feature type="compositionally biased region" description="Polar residues" evidence="2">
    <location>
        <begin position="1672"/>
        <end position="1692"/>
    </location>
</feature>
<feature type="region of interest" description="Disordered" evidence="2">
    <location>
        <begin position="1788"/>
        <end position="1822"/>
    </location>
</feature>
<feature type="compositionally biased region" description="Polar residues" evidence="2">
    <location>
        <begin position="1788"/>
        <end position="1802"/>
    </location>
</feature>
<feature type="compositionally biased region" description="Low complexity" evidence="2">
    <location>
        <begin position="504"/>
        <end position="513"/>
    </location>
</feature>
<feature type="compositionally biased region" description="Acidic residues" evidence="2">
    <location>
        <begin position="829"/>
        <end position="840"/>
    </location>
</feature>
<gene>
    <name evidence="4" type="ORF">PENSUB_11793</name>
</gene>
<protein>
    <submittedName>
        <fullName evidence="4">Dynamin-binding protein</fullName>
    </submittedName>
</protein>
<dbReference type="Gene3D" id="1.20.900.10">
    <property type="entry name" value="Dbl homology (DH) domain"/>
    <property type="match status" value="1"/>
</dbReference>
<dbReference type="Pfam" id="PF00621">
    <property type="entry name" value="RhoGEF"/>
    <property type="match status" value="1"/>
</dbReference>
<dbReference type="PANTHER" id="PTHR22834">
    <property type="entry name" value="NUCLEAR FUSION PROTEIN FUS2"/>
    <property type="match status" value="1"/>
</dbReference>
<proteinExistence type="predicted"/>
<feature type="region of interest" description="Disordered" evidence="2">
    <location>
        <begin position="1129"/>
        <end position="1169"/>
    </location>
</feature>
<feature type="region of interest" description="Disordered" evidence="2">
    <location>
        <begin position="1"/>
        <end position="270"/>
    </location>
</feature>
<feature type="compositionally biased region" description="Polar residues" evidence="2">
    <location>
        <begin position="48"/>
        <end position="58"/>
    </location>
</feature>
<feature type="compositionally biased region" description="Polar residues" evidence="2">
    <location>
        <begin position="478"/>
        <end position="490"/>
    </location>
</feature>
<name>A0A1Q5T2T9_9EURO</name>
<dbReference type="SUPFAM" id="SSF103657">
    <property type="entry name" value="BAR/IMD domain-like"/>
    <property type="match status" value="1"/>
</dbReference>
<feature type="compositionally biased region" description="Polar residues" evidence="2">
    <location>
        <begin position="1712"/>
        <end position="1723"/>
    </location>
</feature>
<dbReference type="FunFam" id="1.20.900.10:FF:000053">
    <property type="entry name" value="Rho guanyl nucleotide exchange factor, putative"/>
    <property type="match status" value="1"/>
</dbReference>
<feature type="region of interest" description="Disordered" evidence="2">
    <location>
        <begin position="354"/>
        <end position="625"/>
    </location>
</feature>
<feature type="region of interest" description="Disordered" evidence="2">
    <location>
        <begin position="985"/>
        <end position="1011"/>
    </location>
</feature>
<dbReference type="PANTHER" id="PTHR22834:SF20">
    <property type="entry name" value="SH3 DOMAIN-CONTAINING PROTEIN"/>
    <property type="match status" value="1"/>
</dbReference>
<dbReference type="GO" id="GO:0005085">
    <property type="term" value="F:guanyl-nucleotide exchange factor activity"/>
    <property type="evidence" value="ECO:0007669"/>
    <property type="project" value="InterPro"/>
</dbReference>
<feature type="compositionally biased region" description="Low complexity" evidence="2">
    <location>
        <begin position="418"/>
        <end position="432"/>
    </location>
</feature>
<keyword evidence="1" id="KW-0175">Coiled coil</keyword>
<feature type="compositionally biased region" description="Low complexity" evidence="2">
    <location>
        <begin position="927"/>
        <end position="939"/>
    </location>
</feature>
<feature type="compositionally biased region" description="Polar residues" evidence="2">
    <location>
        <begin position="316"/>
        <end position="328"/>
    </location>
</feature>
<feature type="compositionally biased region" description="Polar residues" evidence="2">
    <location>
        <begin position="395"/>
        <end position="409"/>
    </location>
</feature>
<evidence type="ECO:0000256" key="2">
    <source>
        <dbReference type="SAM" id="MobiDB-lite"/>
    </source>
</evidence>
<feature type="compositionally biased region" description="Low complexity" evidence="2">
    <location>
        <begin position="154"/>
        <end position="167"/>
    </location>
</feature>
<feature type="domain" description="DH" evidence="3">
    <location>
        <begin position="1166"/>
        <end position="1390"/>
    </location>
</feature>
<feature type="compositionally biased region" description="Low complexity" evidence="2">
    <location>
        <begin position="1757"/>
        <end position="1766"/>
    </location>
</feature>
<dbReference type="CDD" id="cd07589">
    <property type="entry name" value="BAR_DNMBP"/>
    <property type="match status" value="1"/>
</dbReference>
<feature type="region of interest" description="Disordered" evidence="2">
    <location>
        <begin position="745"/>
        <end position="764"/>
    </location>
</feature>
<evidence type="ECO:0000259" key="3">
    <source>
        <dbReference type="PROSITE" id="PS50010"/>
    </source>
</evidence>
<dbReference type="GO" id="GO:0005737">
    <property type="term" value="C:cytoplasm"/>
    <property type="evidence" value="ECO:0007669"/>
    <property type="project" value="TreeGrafter"/>
</dbReference>
<dbReference type="PROSITE" id="PS50010">
    <property type="entry name" value="DH_2"/>
    <property type="match status" value="1"/>
</dbReference>
<feature type="region of interest" description="Disordered" evidence="2">
    <location>
        <begin position="1672"/>
        <end position="1775"/>
    </location>
</feature>
<evidence type="ECO:0000313" key="5">
    <source>
        <dbReference type="Proteomes" id="UP000186955"/>
    </source>
</evidence>
<dbReference type="InterPro" id="IPR001331">
    <property type="entry name" value="GDS_CDC24_CS"/>
</dbReference>
<evidence type="ECO:0000256" key="1">
    <source>
        <dbReference type="SAM" id="Coils"/>
    </source>
</evidence>
<feature type="region of interest" description="Disordered" evidence="2">
    <location>
        <begin position="1245"/>
        <end position="1272"/>
    </location>
</feature>
<dbReference type="CDD" id="cd00160">
    <property type="entry name" value="RhoGEF"/>
    <property type="match status" value="1"/>
</dbReference>
<feature type="compositionally biased region" description="Low complexity" evidence="2">
    <location>
        <begin position="609"/>
        <end position="619"/>
    </location>
</feature>
<dbReference type="SUPFAM" id="SSF48065">
    <property type="entry name" value="DBL homology domain (DH-domain)"/>
    <property type="match status" value="1"/>
</dbReference>